<dbReference type="Gene3D" id="3.50.50.60">
    <property type="entry name" value="FAD/NAD(P)-binding domain"/>
    <property type="match status" value="2"/>
</dbReference>
<organism evidence="4 5">
    <name type="scientific">Deinococcus yavapaiensis KR-236</name>
    <dbReference type="NCBI Taxonomy" id="694435"/>
    <lineage>
        <taxon>Bacteria</taxon>
        <taxon>Thermotogati</taxon>
        <taxon>Deinococcota</taxon>
        <taxon>Deinococci</taxon>
        <taxon>Deinococcales</taxon>
        <taxon>Deinococcaceae</taxon>
        <taxon>Deinococcus</taxon>
    </lineage>
</organism>
<dbReference type="GO" id="GO:0004499">
    <property type="term" value="F:N,N-dimethylaniline monooxygenase activity"/>
    <property type="evidence" value="ECO:0007669"/>
    <property type="project" value="InterPro"/>
</dbReference>
<dbReference type="OrthoDB" id="9778740at2"/>
<dbReference type="SUPFAM" id="SSF51905">
    <property type="entry name" value="FAD/NAD(P)-binding domain"/>
    <property type="match status" value="2"/>
</dbReference>
<evidence type="ECO:0000256" key="3">
    <source>
        <dbReference type="ARBA" id="ARBA00023002"/>
    </source>
</evidence>
<comment type="caution">
    <text evidence="4">The sequence shown here is derived from an EMBL/GenBank/DDBJ whole genome shotgun (WGS) entry which is preliminary data.</text>
</comment>
<dbReference type="Proteomes" id="UP000248326">
    <property type="component" value="Unassembled WGS sequence"/>
</dbReference>
<dbReference type="InterPro" id="IPR051209">
    <property type="entry name" value="FAD-bind_Monooxygenase_sf"/>
</dbReference>
<keyword evidence="1" id="KW-0285">Flavoprotein</keyword>
<dbReference type="GO" id="GO:0050660">
    <property type="term" value="F:flavin adenine dinucleotide binding"/>
    <property type="evidence" value="ECO:0007669"/>
    <property type="project" value="InterPro"/>
</dbReference>
<proteinExistence type="predicted"/>
<dbReference type="EMBL" id="QJSX01000008">
    <property type="protein sequence ID" value="PYE53542.1"/>
    <property type="molecule type" value="Genomic_DNA"/>
</dbReference>
<dbReference type="AlphaFoldDB" id="A0A318S5X1"/>
<evidence type="ECO:0000256" key="1">
    <source>
        <dbReference type="ARBA" id="ARBA00022630"/>
    </source>
</evidence>
<keyword evidence="2" id="KW-0274">FAD</keyword>
<dbReference type="GO" id="GO:0050661">
    <property type="term" value="F:NADP binding"/>
    <property type="evidence" value="ECO:0007669"/>
    <property type="project" value="InterPro"/>
</dbReference>
<accession>A0A318S5X1</accession>
<sequence length="507" mass="56913">MTSSTEATASHVHVAVIGSGFAGIAMAIRLLGDGERDFVVFERASDVGGTWRDNTYPGCACDVPSNLYSFSFAPYPDWSRRYAPQTEILAYLRDVARRFGVLPHVRFSHEVRTATWDDAEGIWRLETSGGPWTATFVVSGQGPLSTPKWPDLPGLHDFGGELMHSARWNHAYDLAGKRVAVIGTGASAIQFVPAIQPRVAHLTVFQRSAPWIVPRGDRAFTSNERRAFRSLPITQRLSRAAIFLKHERDGLGFWEPRLEPYVRSIAARHLKAQVRDASLRAKLTPNYRIGCKRILVSDDYYPALQQPNVSLVTEPIERVTKGGVVTANGTLHEVDAMLCGTGFEVATMPFARLFRGKDGRTLAQTWASGPEAYLGTTVANFPNLFLLLGPNVLLGHNSVLYMMEAQVAYVAACLQHARREHLQAFDVRPEAQRTYNDALQARFERSAWSARHCASWYLDEHGRNVTLWPDFALSFRRRLRAFDPAAYQWRLRVRPYAPREARRSSKT</sequence>
<keyword evidence="5" id="KW-1185">Reference proteome</keyword>
<dbReference type="PANTHER" id="PTHR42877">
    <property type="entry name" value="L-ORNITHINE N(5)-MONOOXYGENASE-RELATED"/>
    <property type="match status" value="1"/>
</dbReference>
<dbReference type="InterPro" id="IPR036188">
    <property type="entry name" value="FAD/NAD-bd_sf"/>
</dbReference>
<protein>
    <submittedName>
        <fullName evidence="4">Cation diffusion facilitator CzcD-associated flavoprotein CzcO</fullName>
    </submittedName>
</protein>
<dbReference type="PANTHER" id="PTHR42877:SF4">
    <property type="entry name" value="FAD_NAD(P)-BINDING DOMAIN-CONTAINING PROTEIN-RELATED"/>
    <property type="match status" value="1"/>
</dbReference>
<dbReference type="RefSeq" id="WP_110886907.1">
    <property type="nucleotide sequence ID" value="NZ_QJSX01000008.1"/>
</dbReference>
<evidence type="ECO:0000256" key="2">
    <source>
        <dbReference type="ARBA" id="ARBA00022827"/>
    </source>
</evidence>
<dbReference type="InterPro" id="IPR020946">
    <property type="entry name" value="Flavin_mOase-like"/>
</dbReference>
<evidence type="ECO:0000313" key="5">
    <source>
        <dbReference type="Proteomes" id="UP000248326"/>
    </source>
</evidence>
<evidence type="ECO:0000313" key="4">
    <source>
        <dbReference type="EMBL" id="PYE53542.1"/>
    </source>
</evidence>
<keyword evidence="3" id="KW-0560">Oxidoreductase</keyword>
<dbReference type="Pfam" id="PF00743">
    <property type="entry name" value="FMO-like"/>
    <property type="match status" value="1"/>
</dbReference>
<reference evidence="4 5" key="1">
    <citation type="submission" date="2018-06" db="EMBL/GenBank/DDBJ databases">
        <title>Genomic Encyclopedia of Type Strains, Phase IV (KMG-IV): sequencing the most valuable type-strain genomes for metagenomic binning, comparative biology and taxonomic classification.</title>
        <authorList>
            <person name="Goeker M."/>
        </authorList>
    </citation>
    <scope>NUCLEOTIDE SEQUENCE [LARGE SCALE GENOMIC DNA]</scope>
    <source>
        <strain evidence="4 5">DSM 18048</strain>
    </source>
</reference>
<name>A0A318S5X1_9DEIO</name>
<gene>
    <name evidence="4" type="ORF">DES52_10871</name>
</gene>